<evidence type="ECO:0000313" key="5">
    <source>
        <dbReference type="Proteomes" id="UP001595976"/>
    </source>
</evidence>
<organism evidence="4 5">
    <name type="scientific">Bosea minatitlanensis</name>
    <dbReference type="NCBI Taxonomy" id="128782"/>
    <lineage>
        <taxon>Bacteria</taxon>
        <taxon>Pseudomonadati</taxon>
        <taxon>Pseudomonadota</taxon>
        <taxon>Alphaproteobacteria</taxon>
        <taxon>Hyphomicrobiales</taxon>
        <taxon>Boseaceae</taxon>
        <taxon>Bosea</taxon>
    </lineage>
</organism>
<dbReference type="PANTHER" id="PTHR43877">
    <property type="entry name" value="AMINOALKYLPHOSPHONATE N-ACETYLTRANSFERASE-RELATED-RELATED"/>
    <property type="match status" value="1"/>
</dbReference>
<keyword evidence="5" id="KW-1185">Reference proteome</keyword>
<reference evidence="5" key="1">
    <citation type="journal article" date="2019" name="Int. J. Syst. Evol. Microbiol.">
        <title>The Global Catalogue of Microorganisms (GCM) 10K type strain sequencing project: providing services to taxonomists for standard genome sequencing and annotation.</title>
        <authorList>
            <consortium name="The Broad Institute Genomics Platform"/>
            <consortium name="The Broad Institute Genome Sequencing Center for Infectious Disease"/>
            <person name="Wu L."/>
            <person name="Ma J."/>
        </authorList>
    </citation>
    <scope>NUCLEOTIDE SEQUENCE [LARGE SCALE GENOMIC DNA]</scope>
    <source>
        <strain evidence="5">CGMCC 1.15643</strain>
    </source>
</reference>
<evidence type="ECO:0000256" key="1">
    <source>
        <dbReference type="ARBA" id="ARBA00022679"/>
    </source>
</evidence>
<dbReference type="PROSITE" id="PS51186">
    <property type="entry name" value="GNAT"/>
    <property type="match status" value="1"/>
</dbReference>
<dbReference type="CDD" id="cd04301">
    <property type="entry name" value="NAT_SF"/>
    <property type="match status" value="1"/>
</dbReference>
<name>A0ABW0F3K9_9HYPH</name>
<dbReference type="InterPro" id="IPR000182">
    <property type="entry name" value="GNAT_dom"/>
</dbReference>
<evidence type="ECO:0000259" key="3">
    <source>
        <dbReference type="PROSITE" id="PS51186"/>
    </source>
</evidence>
<evidence type="ECO:0000313" key="4">
    <source>
        <dbReference type="EMBL" id="MFC5293119.1"/>
    </source>
</evidence>
<comment type="caution">
    <text evidence="4">The sequence shown here is derived from an EMBL/GenBank/DDBJ whole genome shotgun (WGS) entry which is preliminary data.</text>
</comment>
<dbReference type="Gene3D" id="3.40.630.30">
    <property type="match status" value="1"/>
</dbReference>
<dbReference type="GO" id="GO:0016746">
    <property type="term" value="F:acyltransferase activity"/>
    <property type="evidence" value="ECO:0007669"/>
    <property type="project" value="UniProtKB-KW"/>
</dbReference>
<dbReference type="Proteomes" id="UP001595976">
    <property type="component" value="Unassembled WGS sequence"/>
</dbReference>
<dbReference type="EMBL" id="JBHSLI010000003">
    <property type="protein sequence ID" value="MFC5293119.1"/>
    <property type="molecule type" value="Genomic_DNA"/>
</dbReference>
<dbReference type="SUPFAM" id="SSF55729">
    <property type="entry name" value="Acyl-CoA N-acyltransferases (Nat)"/>
    <property type="match status" value="1"/>
</dbReference>
<dbReference type="InterPro" id="IPR050832">
    <property type="entry name" value="Bact_Acetyltransf"/>
</dbReference>
<proteinExistence type="predicted"/>
<protein>
    <submittedName>
        <fullName evidence="4">GNAT family N-acetyltransferase</fullName>
        <ecNumber evidence="4">2.3.-.-</ecNumber>
    </submittedName>
</protein>
<gene>
    <name evidence="4" type="ORF">ACFPK2_08960</name>
</gene>
<keyword evidence="2 4" id="KW-0012">Acyltransferase</keyword>
<dbReference type="Pfam" id="PF00583">
    <property type="entry name" value="Acetyltransf_1"/>
    <property type="match status" value="1"/>
</dbReference>
<dbReference type="PANTHER" id="PTHR43877:SF2">
    <property type="entry name" value="AMINOALKYLPHOSPHONATE N-ACETYLTRANSFERASE-RELATED"/>
    <property type="match status" value="1"/>
</dbReference>
<keyword evidence="1 4" id="KW-0808">Transferase</keyword>
<dbReference type="RefSeq" id="WP_260348924.1">
    <property type="nucleotide sequence ID" value="NZ_JAOAOS010000006.1"/>
</dbReference>
<feature type="domain" description="N-acetyltransferase" evidence="3">
    <location>
        <begin position="1"/>
        <end position="148"/>
    </location>
</feature>
<sequence>MTPRRATPSDIPAIVALTQAAYLPNEAIIGVPSLPRIADYHEVLAEHEVWLVDGASGLDAVLVLQAEPSDFILWSIAVSPEAAGRKLGAGLMAFAEERARALGYDSVHLYTHARLTRRIGWYERLGYTITHHEDLPDRRLTHMRKIFSKAG</sequence>
<evidence type="ECO:0000256" key="2">
    <source>
        <dbReference type="ARBA" id="ARBA00023315"/>
    </source>
</evidence>
<accession>A0ABW0F3K9</accession>
<dbReference type="EC" id="2.3.-.-" evidence="4"/>
<dbReference type="InterPro" id="IPR016181">
    <property type="entry name" value="Acyl_CoA_acyltransferase"/>
</dbReference>